<organism evidence="2 3">
    <name type="scientific">Coccomyxa viridis</name>
    <dbReference type="NCBI Taxonomy" id="1274662"/>
    <lineage>
        <taxon>Eukaryota</taxon>
        <taxon>Viridiplantae</taxon>
        <taxon>Chlorophyta</taxon>
        <taxon>core chlorophytes</taxon>
        <taxon>Trebouxiophyceae</taxon>
        <taxon>Trebouxiophyceae incertae sedis</taxon>
        <taxon>Coccomyxaceae</taxon>
        <taxon>Coccomyxa</taxon>
    </lineage>
</organism>
<sequence length="127" mass="14163">MVTGGKLQLKGGNPWDVKKKKKVKQKQALQIDEEEEGDILENGDIRAKDGKIIKAASVSVQSNRTYEQEFALEMQKAQDGKVKNTPWGSSFKKAPEILHGYSAPVTGKNAEERLDLRCAIKTDKFCK</sequence>
<dbReference type="EMBL" id="CAUYUE010000003">
    <property type="protein sequence ID" value="CAK0751098.1"/>
    <property type="molecule type" value="Genomic_DNA"/>
</dbReference>
<accession>A0AAV1HW74</accession>
<comment type="caution">
    <text evidence="2">The sequence shown here is derived from an EMBL/GenBank/DDBJ whole genome shotgun (WGS) entry which is preliminary data.</text>
</comment>
<keyword evidence="3" id="KW-1185">Reference proteome</keyword>
<protein>
    <submittedName>
        <fullName evidence="2">Uncharacterized protein</fullName>
    </submittedName>
</protein>
<evidence type="ECO:0000313" key="3">
    <source>
        <dbReference type="Proteomes" id="UP001314263"/>
    </source>
</evidence>
<proteinExistence type="predicted"/>
<reference evidence="2 3" key="1">
    <citation type="submission" date="2023-10" db="EMBL/GenBank/DDBJ databases">
        <authorList>
            <person name="Maclean D."/>
            <person name="Macfadyen A."/>
        </authorList>
    </citation>
    <scope>NUCLEOTIDE SEQUENCE [LARGE SCALE GENOMIC DNA]</scope>
</reference>
<feature type="region of interest" description="Disordered" evidence="1">
    <location>
        <begin position="1"/>
        <end position="23"/>
    </location>
</feature>
<dbReference type="Proteomes" id="UP001314263">
    <property type="component" value="Unassembled WGS sequence"/>
</dbReference>
<evidence type="ECO:0000256" key="1">
    <source>
        <dbReference type="SAM" id="MobiDB-lite"/>
    </source>
</evidence>
<gene>
    <name evidence="2" type="ORF">CVIRNUC_002042</name>
</gene>
<dbReference type="AlphaFoldDB" id="A0AAV1HW74"/>
<name>A0AAV1HW74_9CHLO</name>
<evidence type="ECO:0000313" key="2">
    <source>
        <dbReference type="EMBL" id="CAK0751098.1"/>
    </source>
</evidence>